<dbReference type="PANTHER" id="PTHR47691:SF3">
    <property type="entry name" value="HTH-TYPE TRANSCRIPTIONAL REGULATOR RV0890C-RELATED"/>
    <property type="match status" value="1"/>
</dbReference>
<evidence type="ECO:0000313" key="2">
    <source>
        <dbReference type="Proteomes" id="UP001595530"/>
    </source>
</evidence>
<dbReference type="SUPFAM" id="SSF52540">
    <property type="entry name" value="P-loop containing nucleoside triphosphate hydrolases"/>
    <property type="match status" value="1"/>
</dbReference>
<evidence type="ECO:0008006" key="3">
    <source>
        <dbReference type="Google" id="ProtNLM"/>
    </source>
</evidence>
<keyword evidence="2" id="KW-1185">Reference proteome</keyword>
<dbReference type="RefSeq" id="WP_390331551.1">
    <property type="nucleotide sequence ID" value="NZ_JBHRTP010000032.1"/>
</dbReference>
<dbReference type="InterPro" id="IPR011990">
    <property type="entry name" value="TPR-like_helical_dom_sf"/>
</dbReference>
<gene>
    <name evidence="1" type="ORF">ACFOFO_11270</name>
</gene>
<dbReference type="Gene3D" id="3.40.50.300">
    <property type="entry name" value="P-loop containing nucleotide triphosphate hydrolases"/>
    <property type="match status" value="1"/>
</dbReference>
<protein>
    <recommendedName>
        <fullName evidence="3">Orc1-like AAA ATPase domain-containing protein</fullName>
    </recommendedName>
</protein>
<dbReference type="Proteomes" id="UP001595530">
    <property type="component" value="Unassembled WGS sequence"/>
</dbReference>
<dbReference type="SUPFAM" id="SSF48452">
    <property type="entry name" value="TPR-like"/>
    <property type="match status" value="1"/>
</dbReference>
<dbReference type="InterPro" id="IPR027417">
    <property type="entry name" value="P-loop_NTPase"/>
</dbReference>
<organism evidence="1 2">
    <name type="scientific">Undibacterium arcticum</name>
    <dbReference type="NCBI Taxonomy" id="1762892"/>
    <lineage>
        <taxon>Bacteria</taxon>
        <taxon>Pseudomonadati</taxon>
        <taxon>Pseudomonadota</taxon>
        <taxon>Betaproteobacteria</taxon>
        <taxon>Burkholderiales</taxon>
        <taxon>Oxalobacteraceae</taxon>
        <taxon>Undibacterium</taxon>
    </lineage>
</organism>
<evidence type="ECO:0000313" key="1">
    <source>
        <dbReference type="EMBL" id="MFC3108535.1"/>
    </source>
</evidence>
<name>A0ABV7F3D6_9BURK</name>
<comment type="caution">
    <text evidence="1">The sequence shown here is derived from an EMBL/GenBank/DDBJ whole genome shotgun (WGS) entry which is preliminary data.</text>
</comment>
<sequence length="825" mass="93243">MKNIYAVEIDFANKLGSNAEKFQYFTSILRSILQAAAICSFEIVKGMTPSTQDDTNVPHLLGRFSLPSDGLPVEALDVLVPIIRSHVSKTYMIGWFEKSSPNDQTLAQDLLSWVAFRNKRPAHGVLDKNDVLIWSQRLEMIATRCLQVFATALPKRNPDQTLHTDIGSDTMTINTPLVQKDRAVVISKVTTRKGVWKMHAQSLSWIEAVELTVDLGDNSIFTPSDKPTEKLRLSEIPYYLPATSIFNNIPIRQTNTFVGRSKELGKLQEWMDEIEDSRFCLIYGDGGFGKTTLTLEFFNKLLEGDIERPKHLPTLISYYTAKKTKWTDNGLIHFKGISDAMEDSVRELLHFLYPVLGKDWYQIQGTPLIDKIAGEFAEQGLKRDDILLILDNTETLATSVKEVEELSEFLGKVGKKIGRVIVTSRRREFLPATPLLISSLPDDEAAALMSRLGEEYAAKAVVQAGEARLRNVCKKLSNKPLLIDTLVKYVARSSSSLQEGLDQILRKTNDELLEFLYEDAWLRMNELAREVFLVLVNVVNPVDGNCVGDVCQEVGIQHIEFQSSLDETYFATLTDFGASYDLEIVDLAKEFFRQKLRKFSSAEVDKLKNIAAKVDNKAFGRQQVEREYKLDRVADGFRSQFAKAAKIATFKGDLSSAKENFELALLDEPLNAALKDRYALFLLHHAKRPLDAKPIAEKAVELDPKNSDASLTLALIHYELNDLNAGDKAINVAKINGKPGTLCYLRQGMARYHQARRAPYSKDSKEYLKQAELLLENSLKSADQKYFHYEKNRNDARRYLEMVQKLRFQINRRDISAGNAAQQSS</sequence>
<dbReference type="EMBL" id="JBHRTP010000032">
    <property type="protein sequence ID" value="MFC3108535.1"/>
    <property type="molecule type" value="Genomic_DNA"/>
</dbReference>
<reference evidence="2" key="1">
    <citation type="journal article" date="2019" name="Int. J. Syst. Evol. Microbiol.">
        <title>The Global Catalogue of Microorganisms (GCM) 10K type strain sequencing project: providing services to taxonomists for standard genome sequencing and annotation.</title>
        <authorList>
            <consortium name="The Broad Institute Genomics Platform"/>
            <consortium name="The Broad Institute Genome Sequencing Center for Infectious Disease"/>
            <person name="Wu L."/>
            <person name="Ma J."/>
        </authorList>
    </citation>
    <scope>NUCLEOTIDE SEQUENCE [LARGE SCALE GENOMIC DNA]</scope>
    <source>
        <strain evidence="2">KCTC 42986</strain>
    </source>
</reference>
<dbReference type="Gene3D" id="1.25.40.10">
    <property type="entry name" value="Tetratricopeptide repeat domain"/>
    <property type="match status" value="1"/>
</dbReference>
<accession>A0ABV7F3D6</accession>
<proteinExistence type="predicted"/>
<dbReference type="PANTHER" id="PTHR47691">
    <property type="entry name" value="REGULATOR-RELATED"/>
    <property type="match status" value="1"/>
</dbReference>